<dbReference type="EMBL" id="JAACAK010000083">
    <property type="protein sequence ID" value="NIR75605.1"/>
    <property type="molecule type" value="Genomic_DNA"/>
</dbReference>
<organism evidence="3 4">
    <name type="scientific">Candidatus Kutchimonas denitrificans</name>
    <dbReference type="NCBI Taxonomy" id="3056748"/>
    <lineage>
        <taxon>Bacteria</taxon>
        <taxon>Pseudomonadati</taxon>
        <taxon>Gemmatimonadota</taxon>
        <taxon>Gemmatimonadia</taxon>
        <taxon>Candidatus Palauibacterales</taxon>
        <taxon>Candidatus Palauibacteraceae</taxon>
        <taxon>Candidatus Kutchimonas</taxon>
    </lineage>
</organism>
<evidence type="ECO:0000256" key="2">
    <source>
        <dbReference type="SAM" id="SignalP"/>
    </source>
</evidence>
<accession>A0AAE4Z866</accession>
<feature type="signal peptide" evidence="2">
    <location>
        <begin position="1"/>
        <end position="23"/>
    </location>
</feature>
<dbReference type="PROSITE" id="PS51257">
    <property type="entry name" value="PROKAR_LIPOPROTEIN"/>
    <property type="match status" value="1"/>
</dbReference>
<feature type="chain" id="PRO_5041956404" description="Lipoprotein" evidence="2">
    <location>
        <begin position="24"/>
        <end position="644"/>
    </location>
</feature>
<dbReference type="Proteomes" id="UP000702544">
    <property type="component" value="Unassembled WGS sequence"/>
</dbReference>
<dbReference type="AlphaFoldDB" id="A0AAE4Z866"/>
<evidence type="ECO:0000313" key="4">
    <source>
        <dbReference type="Proteomes" id="UP000702544"/>
    </source>
</evidence>
<evidence type="ECO:0000256" key="1">
    <source>
        <dbReference type="SAM" id="MobiDB-lite"/>
    </source>
</evidence>
<evidence type="ECO:0000313" key="3">
    <source>
        <dbReference type="EMBL" id="NIR75605.1"/>
    </source>
</evidence>
<protein>
    <recommendedName>
        <fullName evidence="5">Lipoprotein</fullName>
    </recommendedName>
</protein>
<proteinExistence type="predicted"/>
<sequence>MNERHAIRLALVALLALAVAACSDEPTAPGSQGEDEGSPSPSPGPALAIAEPELGAMLDLPSATGGPVAVSGQACDPVNPIVALRAAGSDVPVSGDALCESFDVTQTAGWGMTIVGAMAATSAADTSFAVRSYLAADRYFAAAGEPSADARAERGAVLRLGASALDDGDREDVDDLATILWWSLKDRDFDPLVPDLLAVDPDVDGDGFVDLTSHDCLLWTEVNHRTGYRVTKNGPFTHGGFQLGRLAAVPGGLEFEMEMSRPEVPLYIRQYQDLACLGEIAVSADGAVRAERLVGNGRFLVSLGADGTPEVEADGIVIDVQSLVVDLGDGLLDELIEEVIDGVKNEFEAQVETMLAGALEEELGPGLVTFLDELELDGPIELPAPLAAALIVDSQLDGLTFGDGHAELGLAMQLYPETPRAPLDPTGHGAVFGGGEPPVFQETGHGVALALKDDVLNQVLWAAWQAGAFDLQELPGLAGSDDVTTFAALPPVVMPDPGEPARVVIGWGDLRIEAAFDAAAAGDAGLNAGRRVDVEGYISALIGGSIVGGSAAAGFRFEGSGEPEVHVQIDSFEGSRQRTTVGRLFEDYLQTTLVEFLGEAVGAVPLPQLDLTAIAPDVPDPRLALRIAAVERHGRYHLLLGDLE</sequence>
<evidence type="ECO:0008006" key="5">
    <source>
        <dbReference type="Google" id="ProtNLM"/>
    </source>
</evidence>
<keyword evidence="2" id="KW-0732">Signal</keyword>
<comment type="caution">
    <text evidence="3">The sequence shown here is derived from an EMBL/GenBank/DDBJ whole genome shotgun (WGS) entry which is preliminary data.</text>
</comment>
<feature type="region of interest" description="Disordered" evidence="1">
    <location>
        <begin position="24"/>
        <end position="48"/>
    </location>
</feature>
<reference evidence="3 4" key="1">
    <citation type="submission" date="2020-01" db="EMBL/GenBank/DDBJ databases">
        <title>Genomes assembled from Gulf of Kutch pelagic sediment metagenomes.</title>
        <authorList>
            <person name="Chandrashekar M."/>
            <person name="Mahajan M.S."/>
            <person name="Dave K.J."/>
            <person name="Vatsa P."/>
            <person name="Nathani N.M."/>
        </authorList>
    </citation>
    <scope>NUCLEOTIDE SEQUENCE [LARGE SCALE GENOMIC DNA]</scope>
    <source>
        <strain evidence="3">KS3-K002</strain>
    </source>
</reference>
<name>A0AAE4Z866_9BACT</name>
<gene>
    <name evidence="3" type="ORF">GWO12_10930</name>
</gene>